<dbReference type="Gene3D" id="3.40.50.410">
    <property type="entry name" value="von Willebrand factor, type A domain"/>
    <property type="match status" value="1"/>
</dbReference>
<dbReference type="Gene3D" id="1.20.120.730">
    <property type="entry name" value="Sec23/Sec24 helical domain"/>
    <property type="match status" value="1"/>
</dbReference>
<dbReference type="InterPro" id="IPR050550">
    <property type="entry name" value="SEC23_SEC24_subfamily"/>
</dbReference>
<keyword evidence="5" id="KW-0653">Protein transport</keyword>
<dbReference type="InterPro" id="IPR036465">
    <property type="entry name" value="vWFA_dom_sf"/>
</dbReference>
<evidence type="ECO:0000256" key="7">
    <source>
        <dbReference type="SAM" id="MobiDB-lite"/>
    </source>
</evidence>
<comment type="caution">
    <text evidence="13">The sequence shown here is derived from an EMBL/GenBank/DDBJ whole genome shotgun (WGS) entry which is preliminary data.</text>
</comment>
<evidence type="ECO:0000259" key="8">
    <source>
        <dbReference type="Pfam" id="PF00626"/>
    </source>
</evidence>
<protein>
    <recommendedName>
        <fullName evidence="15">Protein transport protein Sec24C</fullName>
    </recommendedName>
</protein>
<dbReference type="InterPro" id="IPR006896">
    <property type="entry name" value="Sec23/24_trunk_dom"/>
</dbReference>
<dbReference type="GO" id="GO:0030127">
    <property type="term" value="C:COPII vesicle coat"/>
    <property type="evidence" value="ECO:0007669"/>
    <property type="project" value="InterPro"/>
</dbReference>
<evidence type="ECO:0000259" key="9">
    <source>
        <dbReference type="Pfam" id="PF04810"/>
    </source>
</evidence>
<dbReference type="InterPro" id="IPR036175">
    <property type="entry name" value="Sec23/24_helical_dom_sf"/>
</dbReference>
<dbReference type="InterPro" id="IPR006900">
    <property type="entry name" value="Sec23/24_helical_dom"/>
</dbReference>
<dbReference type="Gene3D" id="3.40.20.10">
    <property type="entry name" value="Severin"/>
    <property type="match status" value="1"/>
</dbReference>
<evidence type="ECO:0000256" key="1">
    <source>
        <dbReference type="ARBA" id="ARBA00004299"/>
    </source>
</evidence>
<reference evidence="13" key="1">
    <citation type="submission" date="2022-04" db="EMBL/GenBank/DDBJ databases">
        <authorList>
            <person name="Xu L."/>
            <person name="Lv Z."/>
        </authorList>
    </citation>
    <scope>NUCLEOTIDE SEQUENCE</scope>
    <source>
        <strain evidence="13">LV_2022a</strain>
    </source>
</reference>
<evidence type="ECO:0000256" key="6">
    <source>
        <dbReference type="ARBA" id="ARBA00023329"/>
    </source>
</evidence>
<feature type="compositionally biased region" description="Polar residues" evidence="7">
    <location>
        <begin position="48"/>
        <end position="57"/>
    </location>
</feature>
<sequence>MLHNQNGQSLYNHQPFQQDKGFGYPNVSNQHVYSTTNSSMTDAYPHGYTNSNYQQPPNYYPGVQEQMSQPQTQSHYSQPMQHANQPLLPPMPPVANNQDFTSRPQQPLLPPMPPMPPGPSGVRAPSYPSPQSTDRFPLPNAAGTQMHTLQSQSAYQNGPVSRQPQFSQNINADGLPSAIEVMESNRNQCTGPFYTGQRGVVPPLVTTDFVTRDQGACAPHFVRSSLYSVPTTSDLLKTVGIPFSLTMSPFAVQHAEDMNIVISDMGPQGPVRCIRCKAYMNPFMNFIDGGRRFQCPLCNGLTEVAAEYFAHLDHTGRRVDAGQRPELCLGSYELLATTEYCKNSQLPLAPAIIFLIDVSQSAIRSGLVQLFCSRFVEFILPNLPRENFASQDMPNPIRVGFITYDHQLHFYTLPCESTPQTEPTNQNSYNSYGKPQMHIVADIEDVFVPAVEGFLIPPDPVIISSILEMIPSQFCTENALNRQPTDAVLGPAIQAGMEALRAANRSGKLFVMHANLPSGEAPGKLKNRDDRRLIGTEKEKSLLLPDSDFYVGLGQTCVEVGCSVDLFLFPNSYIDIASLAEVPRLTSGHLFKYNCFQADLQGHQFLADLQRTLSNLRGFNAVMRVRTSTGVRPVEFFGNCYLPNTTDVELAGVSADIAITAELRHDDKLQEGELVFIQVACLFTSLSGQRRLRIHNLSIPVASMIPDVFRLVELDAHMNWLSKYSMRSLLSRTHLQVMDDLTTRAANTLAAYRRHCAGGPNDVNSSPGELVLPQNMKLYPLYIQCLMKTEAFSPADGITIDDRCWQMFLVNQMDVKQSNCYIYPHLYPIHDLSLNFEGNIPYPPAAIRCSYDRLQMNAAYLLDNGIYLILWIGPNVSLEWIQAVFNVQNPKHFESEKIYDLCNFDNDTSRNLCTLLRKIREHHWHYSRLLVVRPGDKSELWFRRFMVEDRCSGNSISYTEYLCHIHKEVSSLLR</sequence>
<dbReference type="GO" id="GO:0000149">
    <property type="term" value="F:SNARE binding"/>
    <property type="evidence" value="ECO:0007669"/>
    <property type="project" value="TreeGrafter"/>
</dbReference>
<dbReference type="PANTHER" id="PTHR13803:SF4">
    <property type="entry name" value="SECRETORY 24CD, ISOFORM C"/>
    <property type="match status" value="1"/>
</dbReference>
<feature type="domain" description="Gelsolin-like" evidence="8">
    <location>
        <begin position="844"/>
        <end position="909"/>
    </location>
</feature>
<evidence type="ECO:0000256" key="4">
    <source>
        <dbReference type="ARBA" id="ARBA00022448"/>
    </source>
</evidence>
<dbReference type="GO" id="GO:0006886">
    <property type="term" value="P:intracellular protein transport"/>
    <property type="evidence" value="ECO:0007669"/>
    <property type="project" value="InterPro"/>
</dbReference>
<proteinExistence type="inferred from homology"/>
<dbReference type="InterPro" id="IPR029006">
    <property type="entry name" value="ADF-H/Gelsolin-like_dom_sf"/>
</dbReference>
<dbReference type="Pfam" id="PF04815">
    <property type="entry name" value="Sec23_helical"/>
    <property type="match status" value="1"/>
</dbReference>
<dbReference type="Pfam" id="PF04810">
    <property type="entry name" value="zf-Sec23_Sec24"/>
    <property type="match status" value="1"/>
</dbReference>
<dbReference type="SUPFAM" id="SSF53300">
    <property type="entry name" value="vWA-like"/>
    <property type="match status" value="1"/>
</dbReference>
<evidence type="ECO:0000259" key="11">
    <source>
        <dbReference type="Pfam" id="PF04815"/>
    </source>
</evidence>
<dbReference type="SUPFAM" id="SSF81811">
    <property type="entry name" value="Helical domain of Sec23/24"/>
    <property type="match status" value="1"/>
</dbReference>
<evidence type="ECO:0000256" key="2">
    <source>
        <dbReference type="ARBA" id="ARBA00004397"/>
    </source>
</evidence>
<feature type="domain" description="Zinc finger Sec23/Sec24-type" evidence="9">
    <location>
        <begin position="270"/>
        <end position="308"/>
    </location>
</feature>
<dbReference type="Gene3D" id="2.30.30.380">
    <property type="entry name" value="Zn-finger domain of Sec23/24"/>
    <property type="match status" value="1"/>
</dbReference>
<reference evidence="13" key="2">
    <citation type="journal article" date="2023" name="Infect Dis Poverty">
        <title>Chromosome-scale genome of the human blood fluke Schistosoma mekongi and its implications for public health.</title>
        <authorList>
            <person name="Zhou M."/>
            <person name="Xu L."/>
            <person name="Xu D."/>
            <person name="Chen W."/>
            <person name="Khan J."/>
            <person name="Hu Y."/>
            <person name="Huang H."/>
            <person name="Wei H."/>
            <person name="Zhang Y."/>
            <person name="Chusongsang P."/>
            <person name="Tanasarnprasert K."/>
            <person name="Hu X."/>
            <person name="Limpanont Y."/>
            <person name="Lv Z."/>
        </authorList>
    </citation>
    <scope>NUCLEOTIDE SEQUENCE</scope>
    <source>
        <strain evidence="13">LV_2022a</strain>
    </source>
</reference>
<dbReference type="AlphaFoldDB" id="A0AAE1Z6J1"/>
<name>A0AAE1Z6J1_SCHME</name>
<dbReference type="SUPFAM" id="SSF82919">
    <property type="entry name" value="Zn-finger domain of Sec23/24"/>
    <property type="match status" value="1"/>
</dbReference>
<dbReference type="GO" id="GO:0090110">
    <property type="term" value="P:COPII-coated vesicle cargo loading"/>
    <property type="evidence" value="ECO:0007669"/>
    <property type="project" value="TreeGrafter"/>
</dbReference>
<comment type="subcellular location">
    <subcellularLocation>
        <location evidence="1">Cytoplasmic vesicle</location>
        <location evidence="1">COPII-coated vesicle membrane</location>
        <topology evidence="1">Peripheral membrane protein</topology>
        <orientation evidence="1">Cytoplasmic side</orientation>
    </subcellularLocation>
    <subcellularLocation>
        <location evidence="2">Endoplasmic reticulum membrane</location>
        <topology evidence="2">Peripheral membrane protein</topology>
        <orientation evidence="2">Cytoplasmic side</orientation>
    </subcellularLocation>
</comment>
<dbReference type="Pfam" id="PF08033">
    <property type="entry name" value="Sec23_BS"/>
    <property type="match status" value="1"/>
</dbReference>
<dbReference type="SUPFAM" id="SSF82754">
    <property type="entry name" value="C-terminal, gelsolin-like domain of Sec23/24"/>
    <property type="match status" value="1"/>
</dbReference>
<comment type="similarity">
    <text evidence="3">Belongs to the SEC23/SEC24 family. SEC24 subfamily.</text>
</comment>
<keyword evidence="14" id="KW-1185">Reference proteome</keyword>
<feature type="domain" description="Sec23/Sec24 helical" evidence="11">
    <location>
        <begin position="714"/>
        <end position="818"/>
    </location>
</feature>
<keyword evidence="4" id="KW-0813">Transport</keyword>
<evidence type="ECO:0000313" key="13">
    <source>
        <dbReference type="EMBL" id="KAK4468030.1"/>
    </source>
</evidence>
<evidence type="ECO:0000259" key="12">
    <source>
        <dbReference type="Pfam" id="PF08033"/>
    </source>
</evidence>
<feature type="compositionally biased region" description="Polar residues" evidence="7">
    <location>
        <begin position="65"/>
        <end position="84"/>
    </location>
</feature>
<dbReference type="GO" id="GO:0005789">
    <property type="term" value="C:endoplasmic reticulum membrane"/>
    <property type="evidence" value="ECO:0007669"/>
    <property type="project" value="UniProtKB-SubCell"/>
</dbReference>
<dbReference type="GO" id="GO:0008270">
    <property type="term" value="F:zinc ion binding"/>
    <property type="evidence" value="ECO:0007669"/>
    <property type="project" value="InterPro"/>
</dbReference>
<accession>A0AAE1Z6J1</accession>
<dbReference type="Proteomes" id="UP001292079">
    <property type="component" value="Unassembled WGS sequence"/>
</dbReference>
<feature type="domain" description="Sec23/Sec24 trunk" evidence="10">
    <location>
        <begin position="349"/>
        <end position="612"/>
    </location>
</feature>
<dbReference type="Pfam" id="PF00626">
    <property type="entry name" value="Gelsolin"/>
    <property type="match status" value="1"/>
</dbReference>
<organism evidence="13 14">
    <name type="scientific">Schistosoma mekongi</name>
    <name type="common">Parasitic worm</name>
    <dbReference type="NCBI Taxonomy" id="38744"/>
    <lineage>
        <taxon>Eukaryota</taxon>
        <taxon>Metazoa</taxon>
        <taxon>Spiralia</taxon>
        <taxon>Lophotrochozoa</taxon>
        <taxon>Platyhelminthes</taxon>
        <taxon>Trematoda</taxon>
        <taxon>Digenea</taxon>
        <taxon>Strigeidida</taxon>
        <taxon>Schistosomatoidea</taxon>
        <taxon>Schistosomatidae</taxon>
        <taxon>Schistosoma</taxon>
    </lineage>
</organism>
<dbReference type="EMBL" id="JALJAT010000007">
    <property type="protein sequence ID" value="KAK4468030.1"/>
    <property type="molecule type" value="Genomic_DNA"/>
</dbReference>
<dbReference type="InterPro" id="IPR007123">
    <property type="entry name" value="Gelsolin-like_dom"/>
</dbReference>
<evidence type="ECO:0000259" key="10">
    <source>
        <dbReference type="Pfam" id="PF04811"/>
    </source>
</evidence>
<evidence type="ECO:0008006" key="15">
    <source>
        <dbReference type="Google" id="ProtNLM"/>
    </source>
</evidence>
<dbReference type="InterPro" id="IPR012990">
    <property type="entry name" value="Beta-sandwich_Sec23_24"/>
</dbReference>
<dbReference type="InterPro" id="IPR006895">
    <property type="entry name" value="Znf_Sec23_Sec24"/>
</dbReference>
<feature type="compositionally biased region" description="Pro residues" evidence="7">
    <location>
        <begin position="107"/>
        <end position="119"/>
    </location>
</feature>
<dbReference type="SUPFAM" id="SSF81995">
    <property type="entry name" value="beta-sandwich domain of Sec23/24"/>
    <property type="match status" value="1"/>
</dbReference>
<dbReference type="GO" id="GO:0070971">
    <property type="term" value="C:endoplasmic reticulum exit site"/>
    <property type="evidence" value="ECO:0007669"/>
    <property type="project" value="TreeGrafter"/>
</dbReference>
<feature type="domain" description="Sec23/Sec24 beta-sandwich" evidence="12">
    <location>
        <begin position="618"/>
        <end position="702"/>
    </location>
</feature>
<dbReference type="Pfam" id="PF04811">
    <property type="entry name" value="Sec23_trunk"/>
    <property type="match status" value="1"/>
</dbReference>
<evidence type="ECO:0000256" key="3">
    <source>
        <dbReference type="ARBA" id="ARBA00008334"/>
    </source>
</evidence>
<evidence type="ECO:0000256" key="5">
    <source>
        <dbReference type="ARBA" id="ARBA00022927"/>
    </source>
</evidence>
<dbReference type="InterPro" id="IPR036174">
    <property type="entry name" value="Znf_Sec23_Sec24_sf"/>
</dbReference>
<dbReference type="Gene3D" id="2.60.40.1670">
    <property type="entry name" value="beta-sandwich domain of Sec23/24"/>
    <property type="match status" value="1"/>
</dbReference>
<gene>
    <name evidence="13" type="ORF">MN116_008207</name>
</gene>
<evidence type="ECO:0000313" key="14">
    <source>
        <dbReference type="Proteomes" id="UP001292079"/>
    </source>
</evidence>
<dbReference type="PANTHER" id="PTHR13803">
    <property type="entry name" value="SEC24-RELATED PROTEIN"/>
    <property type="match status" value="1"/>
</dbReference>
<keyword evidence="6" id="KW-0968">Cytoplasmic vesicle</keyword>
<feature type="region of interest" description="Disordered" evidence="7">
    <location>
        <begin position="46"/>
        <end position="141"/>
    </location>
</feature>
<dbReference type="InterPro" id="IPR036180">
    <property type="entry name" value="Gelsolin-like_dom_sf"/>
</dbReference>